<proteinExistence type="predicted"/>
<reference evidence="2 3" key="1">
    <citation type="journal article" date="2015" name="Nature">
        <title>rRNA introns, odd ribosomes, and small enigmatic genomes across a large radiation of phyla.</title>
        <authorList>
            <person name="Brown C.T."/>
            <person name="Hug L.A."/>
            <person name="Thomas B.C."/>
            <person name="Sharon I."/>
            <person name="Castelle C.J."/>
            <person name="Singh A."/>
            <person name="Wilkins M.J."/>
            <person name="Williams K.H."/>
            <person name="Banfield J.F."/>
        </authorList>
    </citation>
    <scope>NUCLEOTIDE SEQUENCE [LARGE SCALE GENOMIC DNA]</scope>
</reference>
<dbReference type="PANTHER" id="PTHR43685:SF2">
    <property type="entry name" value="GLYCOSYLTRANSFERASE 2-LIKE DOMAIN-CONTAINING PROTEIN"/>
    <property type="match status" value="1"/>
</dbReference>
<feature type="domain" description="Glycosyltransferase 2-like" evidence="1">
    <location>
        <begin position="8"/>
        <end position="173"/>
    </location>
</feature>
<sequence length="320" mass="37375">MIARPEISVTIATYNRRDMIERAIRSVLRQTIKSLEILIIDDGSTDGTEILIEHLQKEDSRIRYFKRHHSGTVAVPINYGIMQSTGKYVTFHASDDESEPTWLEEQLDIFKRPGGENIDISSCNILVVDSETKNKEEVSKPQNTDNEYILRTSLVHNYIFGNLVVRQGFFQKVGMYDESIKIREDFDMWVRLLEAGYKFDFVYKPLYITYKHKGQSSHIDFYNNSKIAEYLLAKHRKIYERYPKEHSEAIRVCGVLQLLAGNHLEARKSFLRAIKTYPWCFRAYFNYLSTFIGKSAVALLFAFRQKVFISSKTIKEKIFS</sequence>
<comment type="caution">
    <text evidence="2">The sequence shown here is derived from an EMBL/GenBank/DDBJ whole genome shotgun (WGS) entry which is preliminary data.</text>
</comment>
<dbReference type="InterPro" id="IPR001173">
    <property type="entry name" value="Glyco_trans_2-like"/>
</dbReference>
<dbReference type="Pfam" id="PF00535">
    <property type="entry name" value="Glycos_transf_2"/>
    <property type="match status" value="1"/>
</dbReference>
<name>A0A0G1W0Q0_9BACT</name>
<organism evidence="2 3">
    <name type="scientific">Candidatus Nomurabacteria bacterium GW2011_GWB1_47_6</name>
    <dbReference type="NCBI Taxonomy" id="1618749"/>
    <lineage>
        <taxon>Bacteria</taxon>
        <taxon>Candidatus Nomuraibacteriota</taxon>
    </lineage>
</organism>
<dbReference type="PANTHER" id="PTHR43685">
    <property type="entry name" value="GLYCOSYLTRANSFERASE"/>
    <property type="match status" value="1"/>
</dbReference>
<dbReference type="EMBL" id="LCOJ01000002">
    <property type="protein sequence ID" value="KKU75880.1"/>
    <property type="molecule type" value="Genomic_DNA"/>
</dbReference>
<dbReference type="InterPro" id="IPR029044">
    <property type="entry name" value="Nucleotide-diphossugar_trans"/>
</dbReference>
<dbReference type="GO" id="GO:0016740">
    <property type="term" value="F:transferase activity"/>
    <property type="evidence" value="ECO:0007669"/>
    <property type="project" value="UniProtKB-KW"/>
</dbReference>
<dbReference type="Proteomes" id="UP000034879">
    <property type="component" value="Unassembled WGS sequence"/>
</dbReference>
<keyword evidence="2" id="KW-0808">Transferase</keyword>
<dbReference type="InterPro" id="IPR050834">
    <property type="entry name" value="Glycosyltransf_2"/>
</dbReference>
<evidence type="ECO:0000313" key="3">
    <source>
        <dbReference type="Proteomes" id="UP000034879"/>
    </source>
</evidence>
<evidence type="ECO:0000313" key="2">
    <source>
        <dbReference type="EMBL" id="KKU75880.1"/>
    </source>
</evidence>
<gene>
    <name evidence="2" type="ORF">UY01_C0002G0023</name>
</gene>
<accession>A0A0G1W0Q0</accession>
<evidence type="ECO:0000259" key="1">
    <source>
        <dbReference type="Pfam" id="PF00535"/>
    </source>
</evidence>
<dbReference type="Gene3D" id="3.90.550.10">
    <property type="entry name" value="Spore Coat Polysaccharide Biosynthesis Protein SpsA, Chain A"/>
    <property type="match status" value="1"/>
</dbReference>
<dbReference type="CDD" id="cd00761">
    <property type="entry name" value="Glyco_tranf_GTA_type"/>
    <property type="match status" value="1"/>
</dbReference>
<dbReference type="SUPFAM" id="SSF53448">
    <property type="entry name" value="Nucleotide-diphospho-sugar transferases"/>
    <property type="match status" value="1"/>
</dbReference>
<protein>
    <submittedName>
        <fullName evidence="2">Glycosyl transferase family 2</fullName>
    </submittedName>
</protein>
<dbReference type="AlphaFoldDB" id="A0A0G1W0Q0"/>